<protein>
    <recommendedName>
        <fullName evidence="2">Glyoxalase-related protein domain-containing protein</fullName>
    </recommendedName>
</protein>
<feature type="compositionally biased region" description="Polar residues" evidence="1">
    <location>
        <begin position="62"/>
        <end position="72"/>
    </location>
</feature>
<sequence>MNEQLTGLPATSDIAKAQAKRLRSALAPDLMIGHSQALELIARVHGEQSWGRLNSLIGVPTSDTSLTGNPNGNAPAMPIPSGTPSETAKSPALPTNHVEQRVLQALWHGLERARDTQASAKTRAQTNALLKDEVIATVSVEGWLDTLDASLGGMIFDMGSENLLKISGIAAVSRFRRPKVRDTSVYGFTGLRPASFAAILIWLERLGFDTHPDAFYEPFIADIKQAKYVDQDELTCLWHSKEKKRFQTREYFVDATTNITNVRHDVVKGRGGLTIEIARSTDPLGLIESLRIYR</sequence>
<dbReference type="InterPro" id="IPR045517">
    <property type="entry name" value="Glyoxalase_8"/>
</dbReference>
<feature type="region of interest" description="Disordered" evidence="1">
    <location>
        <begin position="62"/>
        <end position="92"/>
    </location>
</feature>
<proteinExistence type="predicted"/>
<organism evidence="3 4">
    <name type="scientific">Phaeovulum vinaykumarii</name>
    <dbReference type="NCBI Taxonomy" id="407234"/>
    <lineage>
        <taxon>Bacteria</taxon>
        <taxon>Pseudomonadati</taxon>
        <taxon>Pseudomonadota</taxon>
        <taxon>Alphaproteobacteria</taxon>
        <taxon>Rhodobacterales</taxon>
        <taxon>Paracoccaceae</taxon>
        <taxon>Phaeovulum</taxon>
    </lineage>
</organism>
<dbReference type="EMBL" id="FTOM01000004">
    <property type="protein sequence ID" value="SIS76887.1"/>
    <property type="molecule type" value="Genomic_DNA"/>
</dbReference>
<evidence type="ECO:0000259" key="2">
    <source>
        <dbReference type="Pfam" id="PF20066"/>
    </source>
</evidence>
<dbReference type="Pfam" id="PF20066">
    <property type="entry name" value="Glyoxalase_8"/>
    <property type="match status" value="1"/>
</dbReference>
<gene>
    <name evidence="3" type="ORF">SAMN05421795_10469</name>
</gene>
<name>A0A1N7LSR5_9RHOB</name>
<keyword evidence="4" id="KW-1185">Reference proteome</keyword>
<accession>A0A1N7LSR5</accession>
<evidence type="ECO:0000313" key="4">
    <source>
        <dbReference type="Proteomes" id="UP000186098"/>
    </source>
</evidence>
<dbReference type="Proteomes" id="UP000186098">
    <property type="component" value="Unassembled WGS sequence"/>
</dbReference>
<evidence type="ECO:0000313" key="3">
    <source>
        <dbReference type="EMBL" id="SIS76887.1"/>
    </source>
</evidence>
<evidence type="ECO:0000256" key="1">
    <source>
        <dbReference type="SAM" id="MobiDB-lite"/>
    </source>
</evidence>
<feature type="domain" description="Glyoxalase-related protein" evidence="2">
    <location>
        <begin position="11"/>
        <end position="58"/>
    </location>
</feature>
<reference evidence="4" key="1">
    <citation type="submission" date="2017-01" db="EMBL/GenBank/DDBJ databases">
        <authorList>
            <person name="Varghese N."/>
            <person name="Submissions S."/>
        </authorList>
    </citation>
    <scope>NUCLEOTIDE SEQUENCE [LARGE SCALE GENOMIC DNA]</scope>
    <source>
        <strain evidence="4">DSM 18714</strain>
    </source>
</reference>
<dbReference type="AlphaFoldDB" id="A0A1N7LSR5"/>